<feature type="chain" id="PRO_5012070264" evidence="2">
    <location>
        <begin position="21"/>
        <end position="488"/>
    </location>
</feature>
<accession>A0A1M5JDW7</accession>
<dbReference type="STRING" id="288992.SAMN04488522_105299"/>
<feature type="region of interest" description="Disordered" evidence="1">
    <location>
        <begin position="25"/>
        <end position="58"/>
    </location>
</feature>
<feature type="signal peptide" evidence="2">
    <location>
        <begin position="1"/>
        <end position="20"/>
    </location>
</feature>
<evidence type="ECO:0000256" key="2">
    <source>
        <dbReference type="SAM" id="SignalP"/>
    </source>
</evidence>
<keyword evidence="2" id="KW-0732">Signal</keyword>
<evidence type="ECO:0000313" key="4">
    <source>
        <dbReference type="Proteomes" id="UP000184287"/>
    </source>
</evidence>
<keyword evidence="4" id="KW-1185">Reference proteome</keyword>
<protein>
    <submittedName>
        <fullName evidence="3">Uncharacterized protein</fullName>
    </submittedName>
</protein>
<evidence type="ECO:0000313" key="3">
    <source>
        <dbReference type="EMBL" id="SHG38460.1"/>
    </source>
</evidence>
<name>A0A1M5JDW7_9SPHI</name>
<evidence type="ECO:0000256" key="1">
    <source>
        <dbReference type="SAM" id="MobiDB-lite"/>
    </source>
</evidence>
<sequence length="488" mass="56795">MKKYLLLFLLLSVFTNLAIAQKKTAKKSVPSKVQPPKIKRFTPPKIVRPEPEPQSEPLISEEMGNHAVPTVMESSEATKFRKERICTTCDTLKLESNKAHIIIYDVKWMADTESRIYRKQPTKNDLNNSYYALSGHNKREWDELQRNFPEDKFSYHHVFRNTYIEIPNKKHQILNLLDRQQRHEGFVYWSGKENDSTVNRKKMVLLTEAVAKETVENKTSAYYKDFLRDSLAIANFQKTIHPATQLIANMNVLLQNEIFGETVIPFQFLDVNKLSRITVQSEADQEKQIVLKLNNKGQLTQTIEEKRDSTSISYQNNLPLVVKKRDQVINFYYHGDTVIIKDRNYLKVNKLVGKIFFEVQKYRITEDDYADMTLDKGYETKLSINNTNTCIKEAAKDGDRSNQVCYGNTNWDLPLTVKTDSRDQIETTTYTKNAQNNLVIENLNGYKSTMHEYVLSDGKMTTLKSSFKRNEGPYSNPYLLSISYEYFK</sequence>
<reference evidence="4" key="1">
    <citation type="submission" date="2016-11" db="EMBL/GenBank/DDBJ databases">
        <authorList>
            <person name="Varghese N."/>
            <person name="Submissions S."/>
        </authorList>
    </citation>
    <scope>NUCLEOTIDE SEQUENCE [LARGE SCALE GENOMIC DNA]</scope>
    <source>
        <strain evidence="4">DSM 16990</strain>
    </source>
</reference>
<proteinExistence type="predicted"/>
<feature type="compositionally biased region" description="Low complexity" evidence="1">
    <location>
        <begin position="27"/>
        <end position="36"/>
    </location>
</feature>
<dbReference type="EMBL" id="FQUQ01000005">
    <property type="protein sequence ID" value="SHG38460.1"/>
    <property type="molecule type" value="Genomic_DNA"/>
</dbReference>
<dbReference type="OrthoDB" id="748322at2"/>
<dbReference type="AlphaFoldDB" id="A0A1M5JDW7"/>
<gene>
    <name evidence="3" type="ORF">SAMN04488522_105299</name>
</gene>
<dbReference type="RefSeq" id="WP_073234800.1">
    <property type="nucleotide sequence ID" value="NZ_FQUQ01000005.1"/>
</dbReference>
<dbReference type="Proteomes" id="UP000184287">
    <property type="component" value="Unassembled WGS sequence"/>
</dbReference>
<organism evidence="3 4">
    <name type="scientific">Pedobacter caeni</name>
    <dbReference type="NCBI Taxonomy" id="288992"/>
    <lineage>
        <taxon>Bacteria</taxon>
        <taxon>Pseudomonadati</taxon>
        <taxon>Bacteroidota</taxon>
        <taxon>Sphingobacteriia</taxon>
        <taxon>Sphingobacteriales</taxon>
        <taxon>Sphingobacteriaceae</taxon>
        <taxon>Pedobacter</taxon>
    </lineage>
</organism>